<name>A0A2P5C7L6_PARAD</name>
<keyword evidence="3" id="KW-0963">Cytoplasm</keyword>
<evidence type="ECO:0000256" key="10">
    <source>
        <dbReference type="SAM" id="MobiDB-lite"/>
    </source>
</evidence>
<evidence type="ECO:0000256" key="9">
    <source>
        <dbReference type="ARBA" id="ARBA00023242"/>
    </source>
</evidence>
<dbReference type="EMBL" id="JXTB01000164">
    <property type="protein sequence ID" value="PON56984.1"/>
    <property type="molecule type" value="Genomic_DNA"/>
</dbReference>
<feature type="domain" description="Zinc-finger" evidence="11">
    <location>
        <begin position="162"/>
        <end position="258"/>
    </location>
</feature>
<dbReference type="STRING" id="3476.A0A2P5C7L6"/>
<dbReference type="GO" id="GO:0006355">
    <property type="term" value="P:regulation of DNA-templated transcription"/>
    <property type="evidence" value="ECO:0007669"/>
    <property type="project" value="InterPro"/>
</dbReference>
<dbReference type="PANTHER" id="PTHR31169">
    <property type="entry name" value="OS05G0300700 PROTEIN"/>
    <property type="match status" value="1"/>
</dbReference>
<evidence type="ECO:0000256" key="3">
    <source>
        <dbReference type="ARBA" id="ARBA00022490"/>
    </source>
</evidence>
<keyword evidence="6" id="KW-0832">Ubl conjugation</keyword>
<sequence length="362" mass="40786">MAGRKKRARETNGDQSSAAAHESQPYGTSDASGYEQSRDLRIKENKERMGKLGILDLSLKLKSHSAPKKRFSRDPSEKKAQTLPLPDGSPRRSSRIKTLVPVSYVELRPQGTRGSSESNEIRIKEGLKLEIYTEEHEKLLGDCKKSWTLLVDGYGEDGKRIYDEVNGETCHQCRQKTLGQHTHCSKCNLVQGQFCGDCLYTRYGENVIETKENPNWVCPVCRDLCNCSLCRKAKGWMPTGPISRKVFRLGYKSVAHYLIQTHRSQKKAENLSPKDESHDTAEGPEEFSTSQSADLMPDDSEEEVEKAQLLDKKRVGHNSEDEKDAEDAIDHGAMLKEKNKVIDEHRDFRTHKSETASGFGVA</sequence>
<evidence type="ECO:0000256" key="2">
    <source>
        <dbReference type="ARBA" id="ARBA00004496"/>
    </source>
</evidence>
<keyword evidence="13" id="KW-1185">Reference proteome</keyword>
<protein>
    <submittedName>
        <fullName evidence="12">Zinc-finger domain of monoamine-oxidase A repressor R</fullName>
    </submittedName>
</protein>
<keyword evidence="9" id="KW-0539">Nucleus</keyword>
<evidence type="ECO:0000313" key="12">
    <source>
        <dbReference type="EMBL" id="PON56984.1"/>
    </source>
</evidence>
<feature type="compositionally biased region" description="Basic and acidic residues" evidence="10">
    <location>
        <begin position="305"/>
        <end position="354"/>
    </location>
</feature>
<evidence type="ECO:0000256" key="4">
    <source>
        <dbReference type="ARBA" id="ARBA00022499"/>
    </source>
</evidence>
<feature type="compositionally biased region" description="Polar residues" evidence="10">
    <location>
        <begin position="25"/>
        <end position="35"/>
    </location>
</feature>
<dbReference type="GO" id="GO:0008270">
    <property type="term" value="F:zinc ion binding"/>
    <property type="evidence" value="ECO:0007669"/>
    <property type="project" value="UniProtKB-KW"/>
</dbReference>
<organism evidence="12 13">
    <name type="scientific">Parasponia andersonii</name>
    <name type="common">Sponia andersonii</name>
    <dbReference type="NCBI Taxonomy" id="3476"/>
    <lineage>
        <taxon>Eukaryota</taxon>
        <taxon>Viridiplantae</taxon>
        <taxon>Streptophyta</taxon>
        <taxon>Embryophyta</taxon>
        <taxon>Tracheophyta</taxon>
        <taxon>Spermatophyta</taxon>
        <taxon>Magnoliopsida</taxon>
        <taxon>eudicotyledons</taxon>
        <taxon>Gunneridae</taxon>
        <taxon>Pentapetalae</taxon>
        <taxon>rosids</taxon>
        <taxon>fabids</taxon>
        <taxon>Rosales</taxon>
        <taxon>Cannabaceae</taxon>
        <taxon>Parasponia</taxon>
    </lineage>
</organism>
<keyword evidence="12" id="KW-0862">Zinc</keyword>
<feature type="compositionally biased region" description="Basic and acidic residues" evidence="10">
    <location>
        <begin position="36"/>
        <end position="47"/>
    </location>
</feature>
<dbReference type="Proteomes" id="UP000237105">
    <property type="component" value="Unassembled WGS sequence"/>
</dbReference>
<keyword evidence="12" id="KW-0863">Zinc-finger</keyword>
<dbReference type="InterPro" id="IPR040221">
    <property type="entry name" value="CDCA7/CDA7L"/>
</dbReference>
<dbReference type="OrthoDB" id="298344at2759"/>
<feature type="region of interest" description="Disordered" evidence="10">
    <location>
        <begin position="1"/>
        <end position="47"/>
    </location>
</feature>
<dbReference type="AlphaFoldDB" id="A0A2P5C7L6"/>
<feature type="region of interest" description="Disordered" evidence="10">
    <location>
        <begin position="65"/>
        <end position="95"/>
    </location>
</feature>
<proteinExistence type="predicted"/>
<dbReference type="Pfam" id="PF10497">
    <property type="entry name" value="zf-4CXXC_R1"/>
    <property type="match status" value="1"/>
</dbReference>
<feature type="compositionally biased region" description="Basic and acidic residues" evidence="10">
    <location>
        <begin position="266"/>
        <end position="281"/>
    </location>
</feature>
<keyword evidence="4" id="KW-1017">Isopeptide bond</keyword>
<evidence type="ECO:0000256" key="5">
    <source>
        <dbReference type="ARBA" id="ARBA00022553"/>
    </source>
</evidence>
<accession>A0A2P5C7L6</accession>
<reference evidence="13" key="1">
    <citation type="submission" date="2016-06" db="EMBL/GenBank/DDBJ databases">
        <title>Parallel loss of symbiosis genes in relatives of nitrogen-fixing non-legume Parasponia.</title>
        <authorList>
            <person name="Van Velzen R."/>
            <person name="Holmer R."/>
            <person name="Bu F."/>
            <person name="Rutten L."/>
            <person name="Van Zeijl A."/>
            <person name="Liu W."/>
            <person name="Santuari L."/>
            <person name="Cao Q."/>
            <person name="Sharma T."/>
            <person name="Shen D."/>
            <person name="Roswanjaya Y."/>
            <person name="Wardhani T."/>
            <person name="Kalhor M.S."/>
            <person name="Jansen J."/>
            <person name="Van den Hoogen J."/>
            <person name="Gungor B."/>
            <person name="Hartog M."/>
            <person name="Hontelez J."/>
            <person name="Verver J."/>
            <person name="Yang W.-C."/>
            <person name="Schijlen E."/>
            <person name="Repin R."/>
            <person name="Schilthuizen M."/>
            <person name="Schranz E."/>
            <person name="Heidstra R."/>
            <person name="Miyata K."/>
            <person name="Fedorova E."/>
            <person name="Kohlen W."/>
            <person name="Bisseling T."/>
            <person name="Smit S."/>
            <person name="Geurts R."/>
        </authorList>
    </citation>
    <scope>NUCLEOTIDE SEQUENCE [LARGE SCALE GENOMIC DNA]</scope>
    <source>
        <strain evidence="13">cv. WU1-14</strain>
    </source>
</reference>
<evidence type="ECO:0000313" key="13">
    <source>
        <dbReference type="Proteomes" id="UP000237105"/>
    </source>
</evidence>
<dbReference type="GO" id="GO:0005737">
    <property type="term" value="C:cytoplasm"/>
    <property type="evidence" value="ECO:0007669"/>
    <property type="project" value="UniProtKB-SubCell"/>
</dbReference>
<comment type="caution">
    <text evidence="12">The sequence shown here is derived from an EMBL/GenBank/DDBJ whole genome shotgun (WGS) entry which is preliminary data.</text>
</comment>
<keyword evidence="7" id="KW-0805">Transcription regulation</keyword>
<evidence type="ECO:0000256" key="7">
    <source>
        <dbReference type="ARBA" id="ARBA00023015"/>
    </source>
</evidence>
<evidence type="ECO:0000256" key="6">
    <source>
        <dbReference type="ARBA" id="ARBA00022843"/>
    </source>
</evidence>
<dbReference type="InterPro" id="IPR018866">
    <property type="entry name" value="Znf-4CXXC_R1"/>
</dbReference>
<gene>
    <name evidence="12" type="ORF">PanWU01x14_177140</name>
</gene>
<comment type="subcellular location">
    <subcellularLocation>
        <location evidence="2">Cytoplasm</location>
    </subcellularLocation>
    <subcellularLocation>
        <location evidence="1">Nucleus</location>
    </subcellularLocation>
</comment>
<dbReference type="GO" id="GO:0005634">
    <property type="term" value="C:nucleus"/>
    <property type="evidence" value="ECO:0007669"/>
    <property type="project" value="UniProtKB-SubCell"/>
</dbReference>
<keyword evidence="12" id="KW-0479">Metal-binding</keyword>
<evidence type="ECO:0000256" key="8">
    <source>
        <dbReference type="ARBA" id="ARBA00023163"/>
    </source>
</evidence>
<evidence type="ECO:0000256" key="1">
    <source>
        <dbReference type="ARBA" id="ARBA00004123"/>
    </source>
</evidence>
<keyword evidence="5" id="KW-0597">Phosphoprotein</keyword>
<dbReference type="PANTHER" id="PTHR31169:SF33">
    <property type="entry name" value="CELL DIVISION CYCLE-ASSOCIATED 7-LIKE PROTEIN"/>
    <property type="match status" value="1"/>
</dbReference>
<keyword evidence="8" id="KW-0804">Transcription</keyword>
<feature type="region of interest" description="Disordered" evidence="10">
    <location>
        <begin position="262"/>
        <end position="362"/>
    </location>
</feature>
<evidence type="ECO:0000259" key="11">
    <source>
        <dbReference type="Pfam" id="PF10497"/>
    </source>
</evidence>